<dbReference type="Proteomes" id="UP000773462">
    <property type="component" value="Unassembled WGS sequence"/>
</dbReference>
<keyword evidence="3 5" id="KW-1133">Transmembrane helix</keyword>
<feature type="transmembrane region" description="Helical" evidence="5">
    <location>
        <begin position="86"/>
        <end position="105"/>
    </location>
</feature>
<feature type="transmembrane region" description="Helical" evidence="5">
    <location>
        <begin position="482"/>
        <end position="501"/>
    </location>
</feature>
<evidence type="ECO:0000259" key="6">
    <source>
        <dbReference type="Pfam" id="PF04932"/>
    </source>
</evidence>
<feature type="transmembrane region" description="Helical" evidence="5">
    <location>
        <begin position="537"/>
        <end position="562"/>
    </location>
</feature>
<feature type="transmembrane region" description="Helical" evidence="5">
    <location>
        <begin position="350"/>
        <end position="370"/>
    </location>
</feature>
<feature type="transmembrane region" description="Helical" evidence="5">
    <location>
        <begin position="226"/>
        <end position="244"/>
    </location>
</feature>
<evidence type="ECO:0000256" key="4">
    <source>
        <dbReference type="ARBA" id="ARBA00023136"/>
    </source>
</evidence>
<dbReference type="InterPro" id="IPR007016">
    <property type="entry name" value="O-antigen_ligase-rel_domated"/>
</dbReference>
<feature type="transmembrane region" description="Helical" evidence="5">
    <location>
        <begin position="250"/>
        <end position="266"/>
    </location>
</feature>
<dbReference type="PANTHER" id="PTHR37422:SF13">
    <property type="entry name" value="LIPOPOLYSACCHARIDE BIOSYNTHESIS PROTEIN PA4999-RELATED"/>
    <property type="match status" value="1"/>
</dbReference>
<dbReference type="PANTHER" id="PTHR37422">
    <property type="entry name" value="TEICHURONIC ACID BIOSYNTHESIS PROTEIN TUAE"/>
    <property type="match status" value="1"/>
</dbReference>
<feature type="transmembrane region" description="Helical" evidence="5">
    <location>
        <begin position="111"/>
        <end position="131"/>
    </location>
</feature>
<feature type="transmembrane region" description="Helical" evidence="5">
    <location>
        <begin position="21"/>
        <end position="43"/>
    </location>
</feature>
<comment type="caution">
    <text evidence="7">The sequence shown here is derived from an EMBL/GenBank/DDBJ whole genome shotgun (WGS) entry which is preliminary data.</text>
</comment>
<dbReference type="Pfam" id="PF04932">
    <property type="entry name" value="Wzy_C"/>
    <property type="match status" value="1"/>
</dbReference>
<keyword evidence="2 5" id="KW-0812">Transmembrane</keyword>
<feature type="transmembrane region" description="Helical" evidence="5">
    <location>
        <begin position="143"/>
        <end position="161"/>
    </location>
</feature>
<evidence type="ECO:0000313" key="7">
    <source>
        <dbReference type="EMBL" id="MBP2113740.1"/>
    </source>
</evidence>
<dbReference type="InterPro" id="IPR051533">
    <property type="entry name" value="WaaL-like"/>
</dbReference>
<organism evidence="7 8">
    <name type="scientific">Paenibacillus silagei</name>
    <dbReference type="NCBI Taxonomy" id="1670801"/>
    <lineage>
        <taxon>Bacteria</taxon>
        <taxon>Bacillati</taxon>
        <taxon>Bacillota</taxon>
        <taxon>Bacilli</taxon>
        <taxon>Bacillales</taxon>
        <taxon>Paenibacillaceae</taxon>
        <taxon>Paenibacillus</taxon>
    </lineage>
</organism>
<comment type="subcellular location">
    <subcellularLocation>
        <location evidence="1">Membrane</location>
        <topology evidence="1">Multi-pass membrane protein</topology>
    </subcellularLocation>
</comment>
<keyword evidence="8" id="KW-1185">Reference proteome</keyword>
<dbReference type="EMBL" id="JAGGLV010000013">
    <property type="protein sequence ID" value="MBP2113740.1"/>
    <property type="molecule type" value="Genomic_DNA"/>
</dbReference>
<feature type="transmembrane region" description="Helical" evidence="5">
    <location>
        <begin position="507"/>
        <end position="525"/>
    </location>
</feature>
<reference evidence="7 8" key="1">
    <citation type="submission" date="2021-03" db="EMBL/GenBank/DDBJ databases">
        <title>Genomic Encyclopedia of Type Strains, Phase IV (KMG-IV): sequencing the most valuable type-strain genomes for metagenomic binning, comparative biology and taxonomic classification.</title>
        <authorList>
            <person name="Goeker M."/>
        </authorList>
    </citation>
    <scope>NUCLEOTIDE SEQUENCE [LARGE SCALE GENOMIC DNA]</scope>
    <source>
        <strain evidence="7 8">DSM 101953</strain>
    </source>
</reference>
<keyword evidence="4 5" id="KW-0472">Membrane</keyword>
<gene>
    <name evidence="7" type="ORF">J2Z70_003901</name>
</gene>
<dbReference type="InterPro" id="IPR011990">
    <property type="entry name" value="TPR-like_helical_dom_sf"/>
</dbReference>
<feature type="transmembrane region" description="Helical" evidence="5">
    <location>
        <begin position="273"/>
        <end position="292"/>
    </location>
</feature>
<feature type="transmembrane region" description="Helical" evidence="5">
    <location>
        <begin position="55"/>
        <end position="74"/>
    </location>
</feature>
<protein>
    <submittedName>
        <fullName evidence="7">Membrane protein YiaA</fullName>
    </submittedName>
</protein>
<accession>A0ABS4NWE3</accession>
<feature type="transmembrane region" description="Helical" evidence="5">
    <location>
        <begin position="444"/>
        <end position="470"/>
    </location>
</feature>
<name>A0ABS4NWE3_9BACL</name>
<evidence type="ECO:0000256" key="2">
    <source>
        <dbReference type="ARBA" id="ARBA00022692"/>
    </source>
</evidence>
<evidence type="ECO:0000256" key="3">
    <source>
        <dbReference type="ARBA" id="ARBA00022989"/>
    </source>
</evidence>
<evidence type="ECO:0000256" key="5">
    <source>
        <dbReference type="SAM" id="Phobius"/>
    </source>
</evidence>
<proteinExistence type="predicted"/>
<evidence type="ECO:0000256" key="1">
    <source>
        <dbReference type="ARBA" id="ARBA00004141"/>
    </source>
</evidence>
<sequence length="931" mass="103960">MSKPVYGNQAASVKATDKLSGAAWMICAAFLLFFGWAAFQIGLFNGMRAEFEKPIYVAALVSGLLMLASTILYLRTFKLESQRDLLTAAAILLPVTYALSLFGAASRYSAMNMLFTQFTYAAVFIISILLLRHKRLNSAVQHSVLTLAYLIVGFGLLNWLGSWKLAGSLVGWFSETVINGRYNDAVMTDSNGLRLTSIFQYANTYAAFLMAFLFVAVFALIRSRKWAGQLLHGFMLVPIIVSLLLTLSRGGLVLLPVVFILLLLFLKPVQQILWIVHLAIAGLFSLLITSPVTRLGLELNTEFTSSSALKGWGYLLGASACAGVLCLVVQRYLAPYLSRKLDRLESRRMSGLWIPAVSVAGVAIIAFLFIGTSARNILPANIGTRLENINFRQHSVLERFTFYEDAMKVVKDYPVLGAGGGGWATLYEHYQNNPYLSRQAHNFFLQYLIEVGIVGFLVFMGFILFIFYKFSRQYLRRETDDYNNGFFYLIIALSILVHSLLDFNLSYAFMGMLVFLSLGGMAVAMESKPLRFTWNKLWIRAGYFTVLGVGTGYLLFLSLGYIRSSSEAYAAKKLIQVSQSYEEIKAPLVKALNIRPYHPESAMYLSLLDQKVYEQTKNEQFLDEAYAVLTRALKDEPSNKELLTQLASYYDQKGESDAAYHVYLDNADKFMWDINWYAQFISRASLLGQQAYSKQDEAGQQTYFASALSAYRHVTDGIAHLKSLPPEQLQGREFFVTPTIGLSAGRVQFLSGDKDAAAAAVKQGFTGGYEDLTDSESLWTTAWYSGVIARSQELGAAALKRSQEAAAEGKLEIKDQETLNKQRYFKTGLDAYTYAIADRDAKQQDVTVTPELLLNTAKIQYMSQDMQAAEATLKQGLSEDYSNPVNRELARWLMAVQQRLQSAQDQAVYQKLIAADPEEAARINEVAGMPL</sequence>
<dbReference type="RefSeq" id="WP_209875923.1">
    <property type="nucleotide sequence ID" value="NZ_JAGGLV010000013.1"/>
</dbReference>
<dbReference type="Gene3D" id="1.25.40.10">
    <property type="entry name" value="Tetratricopeptide repeat domain"/>
    <property type="match status" value="1"/>
</dbReference>
<feature type="transmembrane region" description="Helical" evidence="5">
    <location>
        <begin position="312"/>
        <end position="329"/>
    </location>
</feature>
<feature type="domain" description="O-antigen ligase-related" evidence="6">
    <location>
        <begin position="235"/>
        <end position="460"/>
    </location>
</feature>
<evidence type="ECO:0000313" key="8">
    <source>
        <dbReference type="Proteomes" id="UP000773462"/>
    </source>
</evidence>
<feature type="transmembrane region" description="Helical" evidence="5">
    <location>
        <begin position="198"/>
        <end position="221"/>
    </location>
</feature>